<feature type="compositionally biased region" description="Acidic residues" evidence="1">
    <location>
        <begin position="52"/>
        <end position="61"/>
    </location>
</feature>
<dbReference type="EMBL" id="MU826368">
    <property type="protein sequence ID" value="KAJ7378183.1"/>
    <property type="molecule type" value="Genomic_DNA"/>
</dbReference>
<feature type="compositionally biased region" description="Basic and acidic residues" evidence="1">
    <location>
        <begin position="131"/>
        <end position="141"/>
    </location>
</feature>
<feature type="region of interest" description="Disordered" evidence="1">
    <location>
        <begin position="45"/>
        <end position="96"/>
    </location>
</feature>
<dbReference type="AlphaFoldDB" id="A0A9W9ZAL2"/>
<gene>
    <name evidence="2" type="ORF">OS493_024130</name>
</gene>
<feature type="region of interest" description="Disordered" evidence="1">
    <location>
        <begin position="117"/>
        <end position="141"/>
    </location>
</feature>
<keyword evidence="3" id="KW-1185">Reference proteome</keyword>
<evidence type="ECO:0000313" key="3">
    <source>
        <dbReference type="Proteomes" id="UP001163046"/>
    </source>
</evidence>
<evidence type="ECO:0000313" key="2">
    <source>
        <dbReference type="EMBL" id="KAJ7378183.1"/>
    </source>
</evidence>
<name>A0A9W9ZAL2_9CNID</name>
<dbReference type="Proteomes" id="UP001163046">
    <property type="component" value="Unassembled WGS sequence"/>
</dbReference>
<sequence>MKDNSPLKDICPEKKITNHSARKTVVKKLKSSGVPKCEIKNITGHTSAQGLDDYDSGDEQEQQMISRIIDNSGPAPPRGVLSQLYPPKSSSFSASSAPGHVYNFTSCSVTLNIAGDNSAQKSSSVSGSELSVEHLKKSDTE</sequence>
<organism evidence="2 3">
    <name type="scientific">Desmophyllum pertusum</name>
    <dbReference type="NCBI Taxonomy" id="174260"/>
    <lineage>
        <taxon>Eukaryota</taxon>
        <taxon>Metazoa</taxon>
        <taxon>Cnidaria</taxon>
        <taxon>Anthozoa</taxon>
        <taxon>Hexacorallia</taxon>
        <taxon>Scleractinia</taxon>
        <taxon>Caryophylliina</taxon>
        <taxon>Caryophylliidae</taxon>
        <taxon>Desmophyllum</taxon>
    </lineage>
</organism>
<accession>A0A9W9ZAL2</accession>
<dbReference type="OrthoDB" id="5955505at2759"/>
<protein>
    <submittedName>
        <fullName evidence="2">Uncharacterized protein</fullName>
    </submittedName>
</protein>
<proteinExistence type="predicted"/>
<reference evidence="2" key="1">
    <citation type="submission" date="2023-01" db="EMBL/GenBank/DDBJ databases">
        <title>Genome assembly of the deep-sea coral Lophelia pertusa.</title>
        <authorList>
            <person name="Herrera S."/>
            <person name="Cordes E."/>
        </authorList>
    </citation>
    <scope>NUCLEOTIDE SEQUENCE</scope>
    <source>
        <strain evidence="2">USNM1676648</strain>
        <tissue evidence="2">Polyp</tissue>
    </source>
</reference>
<comment type="caution">
    <text evidence="2">The sequence shown here is derived from an EMBL/GenBank/DDBJ whole genome shotgun (WGS) entry which is preliminary data.</text>
</comment>
<evidence type="ECO:0000256" key="1">
    <source>
        <dbReference type="SAM" id="MobiDB-lite"/>
    </source>
</evidence>